<keyword evidence="1" id="KW-0472">Membrane</keyword>
<protein>
    <submittedName>
        <fullName evidence="2">Uncharacterized protein</fullName>
    </submittedName>
</protein>
<keyword evidence="1" id="KW-0812">Transmembrane</keyword>
<feature type="transmembrane region" description="Helical" evidence="1">
    <location>
        <begin position="26"/>
        <end position="46"/>
    </location>
</feature>
<evidence type="ECO:0000313" key="2">
    <source>
        <dbReference type="EMBL" id="KAJ7704681.1"/>
    </source>
</evidence>
<comment type="caution">
    <text evidence="2">The sequence shown here is derived from an EMBL/GenBank/DDBJ whole genome shotgun (WGS) entry which is preliminary data.</text>
</comment>
<evidence type="ECO:0000313" key="3">
    <source>
        <dbReference type="Proteomes" id="UP001215598"/>
    </source>
</evidence>
<keyword evidence="3" id="KW-1185">Reference proteome</keyword>
<organism evidence="2 3">
    <name type="scientific">Mycena metata</name>
    <dbReference type="NCBI Taxonomy" id="1033252"/>
    <lineage>
        <taxon>Eukaryota</taxon>
        <taxon>Fungi</taxon>
        <taxon>Dikarya</taxon>
        <taxon>Basidiomycota</taxon>
        <taxon>Agaricomycotina</taxon>
        <taxon>Agaricomycetes</taxon>
        <taxon>Agaricomycetidae</taxon>
        <taxon>Agaricales</taxon>
        <taxon>Marasmiineae</taxon>
        <taxon>Mycenaceae</taxon>
        <taxon>Mycena</taxon>
    </lineage>
</organism>
<proteinExistence type="predicted"/>
<dbReference type="AlphaFoldDB" id="A0AAD7GT84"/>
<dbReference type="EMBL" id="JARKIB010000483">
    <property type="protein sequence ID" value="KAJ7704681.1"/>
    <property type="molecule type" value="Genomic_DNA"/>
</dbReference>
<feature type="transmembrane region" description="Helical" evidence="1">
    <location>
        <begin position="58"/>
        <end position="82"/>
    </location>
</feature>
<accession>A0AAD7GT84</accession>
<keyword evidence="1" id="KW-1133">Transmembrane helix</keyword>
<sequence length="125" mass="14128">MGWDGMGLIPAAPLGFRVTRGRGGRIVRGVCVWDALDVFPSFFFFFPLSSFPVSLPPFTSFLFIHLYLLPSLPVFLMLTFFYPAKYNGRTLKVHYDKLSLGIPSLLANSDVTSGRREYQVEREGK</sequence>
<gene>
    <name evidence="2" type="ORF">B0H16DRAFT_710827</name>
</gene>
<evidence type="ECO:0000256" key="1">
    <source>
        <dbReference type="SAM" id="Phobius"/>
    </source>
</evidence>
<name>A0AAD7GT84_9AGAR</name>
<dbReference type="Proteomes" id="UP001215598">
    <property type="component" value="Unassembled WGS sequence"/>
</dbReference>
<reference evidence="2" key="1">
    <citation type="submission" date="2023-03" db="EMBL/GenBank/DDBJ databases">
        <title>Massive genome expansion in bonnet fungi (Mycena s.s.) driven by repeated elements and novel gene families across ecological guilds.</title>
        <authorList>
            <consortium name="Lawrence Berkeley National Laboratory"/>
            <person name="Harder C.B."/>
            <person name="Miyauchi S."/>
            <person name="Viragh M."/>
            <person name="Kuo A."/>
            <person name="Thoen E."/>
            <person name="Andreopoulos B."/>
            <person name="Lu D."/>
            <person name="Skrede I."/>
            <person name="Drula E."/>
            <person name="Henrissat B."/>
            <person name="Morin E."/>
            <person name="Kohler A."/>
            <person name="Barry K."/>
            <person name="LaButti K."/>
            <person name="Morin E."/>
            <person name="Salamov A."/>
            <person name="Lipzen A."/>
            <person name="Mereny Z."/>
            <person name="Hegedus B."/>
            <person name="Baldrian P."/>
            <person name="Stursova M."/>
            <person name="Weitz H."/>
            <person name="Taylor A."/>
            <person name="Grigoriev I.V."/>
            <person name="Nagy L.G."/>
            <person name="Martin F."/>
            <person name="Kauserud H."/>
        </authorList>
    </citation>
    <scope>NUCLEOTIDE SEQUENCE</scope>
    <source>
        <strain evidence="2">CBHHK182m</strain>
    </source>
</reference>